<evidence type="ECO:0000259" key="2">
    <source>
        <dbReference type="Pfam" id="PF22936"/>
    </source>
</evidence>
<dbReference type="InterPro" id="IPR021109">
    <property type="entry name" value="Peptidase_aspartic_dom_sf"/>
</dbReference>
<evidence type="ECO:0000313" key="3">
    <source>
        <dbReference type="EMBL" id="TPX42328.1"/>
    </source>
</evidence>
<feature type="compositionally biased region" description="Basic residues" evidence="1">
    <location>
        <begin position="52"/>
        <end position="68"/>
    </location>
</feature>
<dbReference type="Pfam" id="PF22936">
    <property type="entry name" value="Pol_BBD"/>
    <property type="match status" value="1"/>
</dbReference>
<evidence type="ECO:0000313" key="4">
    <source>
        <dbReference type="Proteomes" id="UP000320475"/>
    </source>
</evidence>
<dbReference type="EMBL" id="QEAM01000276">
    <property type="protein sequence ID" value="TPX42328.1"/>
    <property type="molecule type" value="Genomic_DNA"/>
</dbReference>
<dbReference type="SUPFAM" id="SSF50630">
    <property type="entry name" value="Acid proteases"/>
    <property type="match status" value="1"/>
</dbReference>
<protein>
    <recommendedName>
        <fullName evidence="2">Retrovirus-related Pol polyprotein from transposon TNT 1-94-like beta-barrel domain-containing protein</fullName>
    </recommendedName>
</protein>
<evidence type="ECO:0000256" key="1">
    <source>
        <dbReference type="SAM" id="MobiDB-lite"/>
    </source>
</evidence>
<accession>A0A507CTA4</accession>
<feature type="region of interest" description="Disordered" evidence="1">
    <location>
        <begin position="1"/>
        <end position="71"/>
    </location>
</feature>
<gene>
    <name evidence="3" type="ORF">SeLEV6574_g05661</name>
</gene>
<dbReference type="Proteomes" id="UP000320475">
    <property type="component" value="Unassembled WGS sequence"/>
</dbReference>
<reference evidence="3 4" key="1">
    <citation type="journal article" date="2019" name="Sci. Rep.">
        <title>Comparative genomics of chytrid fungi reveal insights into the obligate biotrophic and pathogenic lifestyle of Synchytrium endobioticum.</title>
        <authorList>
            <person name="van de Vossenberg B.T.L.H."/>
            <person name="Warris S."/>
            <person name="Nguyen H.D.T."/>
            <person name="van Gent-Pelzer M.P.E."/>
            <person name="Joly D.L."/>
            <person name="van de Geest H.C."/>
            <person name="Bonants P.J.M."/>
            <person name="Smith D.S."/>
            <person name="Levesque C.A."/>
            <person name="van der Lee T.A.J."/>
        </authorList>
    </citation>
    <scope>NUCLEOTIDE SEQUENCE [LARGE SCALE GENOMIC DNA]</scope>
    <source>
        <strain evidence="3 4">LEV6574</strain>
    </source>
</reference>
<feature type="domain" description="Retrovirus-related Pol polyprotein from transposon TNT 1-94-like beta-barrel" evidence="2">
    <location>
        <begin position="102"/>
        <end position="176"/>
    </location>
</feature>
<proteinExistence type="predicted"/>
<comment type="caution">
    <text evidence="3">The sequence shown here is derived from an EMBL/GenBank/DDBJ whole genome shotgun (WGS) entry which is preliminary data.</text>
</comment>
<name>A0A507CTA4_9FUNG</name>
<sequence>MKKSAPLHTGNASSKPKPLKDAYRHIPYNAKGKAKSTSTDDSDAEKDDGHKNKYNKNNKNKQNRKNKPRITINMNQVHGNAIPMDETVLSDGIGNIKMHDALVDSGSDSTVLNNDSFFNYVLPCSINVVSIHGSSTSLIKGYGPVTLSIDNVTFHIPRAYYAPKSNQNIISFDDLHAAFNCSLQGDHLLLQTPHKAIKVKYNHKRGHILISNTTFAYHVSIGEVWQPKIGTTIKHDHAPHDQP</sequence>
<organism evidence="3 4">
    <name type="scientific">Synchytrium endobioticum</name>
    <dbReference type="NCBI Taxonomy" id="286115"/>
    <lineage>
        <taxon>Eukaryota</taxon>
        <taxon>Fungi</taxon>
        <taxon>Fungi incertae sedis</taxon>
        <taxon>Chytridiomycota</taxon>
        <taxon>Chytridiomycota incertae sedis</taxon>
        <taxon>Chytridiomycetes</taxon>
        <taxon>Synchytriales</taxon>
        <taxon>Synchytriaceae</taxon>
        <taxon>Synchytrium</taxon>
    </lineage>
</organism>
<dbReference type="InterPro" id="IPR054722">
    <property type="entry name" value="PolX-like_BBD"/>
</dbReference>
<dbReference type="AlphaFoldDB" id="A0A507CTA4"/>